<dbReference type="Proteomes" id="UP000276133">
    <property type="component" value="Unassembled WGS sequence"/>
</dbReference>
<accession>A0A3M7SUW6</accession>
<dbReference type="EMBL" id="REGN01000748">
    <property type="protein sequence ID" value="RNA39485.1"/>
    <property type="molecule type" value="Genomic_DNA"/>
</dbReference>
<dbReference type="PANTHER" id="PTHR10974">
    <property type="entry name" value="FI08016P-RELATED"/>
    <property type="match status" value="1"/>
</dbReference>
<name>A0A3M7SUW6_BRAPC</name>
<protein>
    <submittedName>
        <fullName evidence="1">DUF229 domain containing</fullName>
    </submittedName>
</protein>
<keyword evidence="2" id="KW-1185">Reference proteome</keyword>
<proteinExistence type="predicted"/>
<evidence type="ECO:0000313" key="2">
    <source>
        <dbReference type="Proteomes" id="UP000276133"/>
    </source>
</evidence>
<dbReference type="PANTHER" id="PTHR10974:SF1">
    <property type="entry name" value="FI08016P-RELATED"/>
    <property type="match status" value="1"/>
</dbReference>
<comment type="caution">
    <text evidence="1">The sequence shown here is derived from an EMBL/GenBank/DDBJ whole genome shotgun (WGS) entry which is preliminary data.</text>
</comment>
<dbReference type="AlphaFoldDB" id="A0A3M7SUW6"/>
<evidence type="ECO:0000313" key="1">
    <source>
        <dbReference type="EMBL" id="RNA39485.1"/>
    </source>
</evidence>
<reference evidence="1 2" key="1">
    <citation type="journal article" date="2018" name="Sci. Rep.">
        <title>Genomic signatures of local adaptation to the degree of environmental predictability in rotifers.</title>
        <authorList>
            <person name="Franch-Gras L."/>
            <person name="Hahn C."/>
            <person name="Garcia-Roger E.M."/>
            <person name="Carmona M.J."/>
            <person name="Serra M."/>
            <person name="Gomez A."/>
        </authorList>
    </citation>
    <scope>NUCLEOTIDE SEQUENCE [LARGE SCALE GENOMIC DNA]</scope>
    <source>
        <strain evidence="1">HYR1</strain>
    </source>
</reference>
<sequence length="333" mass="39087">MIFSEFNQFFIKNYKDEINLLNLNCIVDLIIEIYHFLTILNLLVEINLKFYWNKDGSKALFYSLIVVKFRKKVEKVDQNHETCRIPELNYRIEKTNLKPNPVCQIERNWGSIDRKTYSWSLDNEITQKISSINCKYRKISRIDDFRIHVGELKNLEEGNIITDDVFEVRCDGINKAKNNSEYFNNLYVQVVDVDIQKHEERKIDVDKNECFPYDVILLSYDSVSRVSFVNGLKQTFEFINKTENFFVLGGYNILGDGTPAALIPIYTGKTEEELPSGLKNDPNGKYVDEIYPFIWKDLHKKVSDLCNHNLDWMLVTTLKNKILSQVPDLTLTY</sequence>
<dbReference type="OrthoDB" id="413313at2759"/>
<dbReference type="Pfam" id="PF02995">
    <property type="entry name" value="DUF229"/>
    <property type="match status" value="1"/>
</dbReference>
<organism evidence="1 2">
    <name type="scientific">Brachionus plicatilis</name>
    <name type="common">Marine rotifer</name>
    <name type="synonym">Brachionus muelleri</name>
    <dbReference type="NCBI Taxonomy" id="10195"/>
    <lineage>
        <taxon>Eukaryota</taxon>
        <taxon>Metazoa</taxon>
        <taxon>Spiralia</taxon>
        <taxon>Gnathifera</taxon>
        <taxon>Rotifera</taxon>
        <taxon>Eurotatoria</taxon>
        <taxon>Monogononta</taxon>
        <taxon>Pseudotrocha</taxon>
        <taxon>Ploima</taxon>
        <taxon>Brachionidae</taxon>
        <taxon>Brachionus</taxon>
    </lineage>
</organism>
<dbReference type="GO" id="GO:0005615">
    <property type="term" value="C:extracellular space"/>
    <property type="evidence" value="ECO:0007669"/>
    <property type="project" value="TreeGrafter"/>
</dbReference>
<gene>
    <name evidence="1" type="ORF">BpHYR1_042351</name>
</gene>
<dbReference type="InterPro" id="IPR004245">
    <property type="entry name" value="DUF229"/>
</dbReference>
<dbReference type="STRING" id="10195.A0A3M7SUW6"/>